<dbReference type="PANTHER" id="PTHR15503">
    <property type="entry name" value="LDOC1 RELATED"/>
    <property type="match status" value="1"/>
</dbReference>
<dbReference type="KEGG" id="qsa:O6P43_033294"/>
<proteinExistence type="predicted"/>
<evidence type="ECO:0000313" key="1">
    <source>
        <dbReference type="EMBL" id="KAJ7943791.1"/>
    </source>
</evidence>
<comment type="caution">
    <text evidence="1">The sequence shown here is derived from an EMBL/GenBank/DDBJ whole genome shotgun (WGS) entry which is preliminary data.</text>
</comment>
<gene>
    <name evidence="1" type="ORF">O6P43_033294</name>
</gene>
<dbReference type="Gene3D" id="3.10.10.10">
    <property type="entry name" value="HIV Type 1 Reverse Transcriptase, subunit A, domain 1"/>
    <property type="match status" value="1"/>
</dbReference>
<dbReference type="SUPFAM" id="SSF56672">
    <property type="entry name" value="DNA/RNA polymerases"/>
    <property type="match status" value="1"/>
</dbReference>
<dbReference type="InterPro" id="IPR032567">
    <property type="entry name" value="RTL1-rel"/>
</dbReference>
<sequence length="186" mass="20971">MIPPGGRGGSSRGSSPTVAIYSFVSPYFASRVGRVVKLLEIPLAVLTSLGETIVPDQHISSCEARRLIRKKHQIYLALVRDTQFQCPNLDRIPVVREFSNFFPEELPRLSPDREIEFGIDLLPGTQPISIPLYRMAPSELRELKVQLQDLLDKGFIHPSASLGALLFCWLRRRMVRSVVKSLLYVV</sequence>
<name>A0AAD7KQJ4_QUISA</name>
<dbReference type="EMBL" id="JARAOO010000014">
    <property type="protein sequence ID" value="KAJ7943791.1"/>
    <property type="molecule type" value="Genomic_DNA"/>
</dbReference>
<protein>
    <submittedName>
        <fullName evidence="1">DNA/RNA polymerases superfamily protein</fullName>
    </submittedName>
</protein>
<evidence type="ECO:0000313" key="2">
    <source>
        <dbReference type="Proteomes" id="UP001163823"/>
    </source>
</evidence>
<dbReference type="PANTHER" id="PTHR15503:SF45">
    <property type="entry name" value="RNA-DIRECTED DNA POLYMERASE HOMOLOG"/>
    <property type="match status" value="1"/>
</dbReference>
<dbReference type="InterPro" id="IPR043502">
    <property type="entry name" value="DNA/RNA_pol_sf"/>
</dbReference>
<accession>A0AAD7KQJ4</accession>
<dbReference type="Proteomes" id="UP001163823">
    <property type="component" value="Chromosome 14"/>
</dbReference>
<dbReference type="AlphaFoldDB" id="A0AAD7KQJ4"/>
<organism evidence="1 2">
    <name type="scientific">Quillaja saponaria</name>
    <name type="common">Soap bark tree</name>
    <dbReference type="NCBI Taxonomy" id="32244"/>
    <lineage>
        <taxon>Eukaryota</taxon>
        <taxon>Viridiplantae</taxon>
        <taxon>Streptophyta</taxon>
        <taxon>Embryophyta</taxon>
        <taxon>Tracheophyta</taxon>
        <taxon>Spermatophyta</taxon>
        <taxon>Magnoliopsida</taxon>
        <taxon>eudicotyledons</taxon>
        <taxon>Gunneridae</taxon>
        <taxon>Pentapetalae</taxon>
        <taxon>rosids</taxon>
        <taxon>fabids</taxon>
        <taxon>Fabales</taxon>
        <taxon>Quillajaceae</taxon>
        <taxon>Quillaja</taxon>
    </lineage>
</organism>
<keyword evidence="2" id="KW-1185">Reference proteome</keyword>
<reference evidence="1" key="1">
    <citation type="journal article" date="2023" name="Science">
        <title>Elucidation of the pathway for biosynthesis of saponin adjuvants from the soapbark tree.</title>
        <authorList>
            <person name="Reed J."/>
            <person name="Orme A."/>
            <person name="El-Demerdash A."/>
            <person name="Owen C."/>
            <person name="Martin L.B.B."/>
            <person name="Misra R.C."/>
            <person name="Kikuchi S."/>
            <person name="Rejzek M."/>
            <person name="Martin A.C."/>
            <person name="Harkess A."/>
            <person name="Leebens-Mack J."/>
            <person name="Louveau T."/>
            <person name="Stephenson M.J."/>
            <person name="Osbourn A."/>
        </authorList>
    </citation>
    <scope>NUCLEOTIDE SEQUENCE</scope>
    <source>
        <strain evidence="1">S10</strain>
    </source>
</reference>